<reference evidence="1 2" key="1">
    <citation type="journal article" date="2015" name="Nature">
        <title>rRNA introns, odd ribosomes, and small enigmatic genomes across a large radiation of phyla.</title>
        <authorList>
            <person name="Brown C.T."/>
            <person name="Hug L.A."/>
            <person name="Thomas B.C."/>
            <person name="Sharon I."/>
            <person name="Castelle C.J."/>
            <person name="Singh A."/>
            <person name="Wilkins M.J."/>
            <person name="Williams K.H."/>
            <person name="Banfield J.F."/>
        </authorList>
    </citation>
    <scope>NUCLEOTIDE SEQUENCE [LARGE SCALE GENOMIC DNA]</scope>
</reference>
<evidence type="ECO:0000313" key="2">
    <source>
        <dbReference type="Proteomes" id="UP000034616"/>
    </source>
</evidence>
<organism evidence="1 2">
    <name type="scientific">Candidatus Uhrbacteria bacterium GW2011_GWC2_41_11</name>
    <dbReference type="NCBI Taxonomy" id="1618985"/>
    <lineage>
        <taxon>Bacteria</taxon>
        <taxon>Candidatus Uhriibacteriota</taxon>
    </lineage>
</organism>
<proteinExistence type="predicted"/>
<name>A0A0G0UFV9_9BACT</name>
<dbReference type="AlphaFoldDB" id="A0A0G0UFV9"/>
<dbReference type="Proteomes" id="UP000034616">
    <property type="component" value="Unassembled WGS sequence"/>
</dbReference>
<evidence type="ECO:0000313" key="1">
    <source>
        <dbReference type="EMBL" id="KKR87749.1"/>
    </source>
</evidence>
<gene>
    <name evidence="1" type="ORF">UU35_C0001G0030</name>
</gene>
<sequence>MYEGKSTREWKKHTKTLEVIEIISDEPGPQEKTHSAISFIGKHDQKLHL</sequence>
<dbReference type="EMBL" id="LCAH01000001">
    <property type="protein sequence ID" value="KKR87749.1"/>
    <property type="molecule type" value="Genomic_DNA"/>
</dbReference>
<protein>
    <submittedName>
        <fullName evidence="1">Uncharacterized protein</fullName>
    </submittedName>
</protein>
<comment type="caution">
    <text evidence="1">The sequence shown here is derived from an EMBL/GenBank/DDBJ whole genome shotgun (WGS) entry which is preliminary data.</text>
</comment>
<accession>A0A0G0UFV9</accession>